<proteinExistence type="predicted"/>
<comment type="caution">
    <text evidence="2">The sequence shown here is derived from an EMBL/GenBank/DDBJ whole genome shotgun (WGS) entry which is preliminary data.</text>
</comment>
<feature type="region of interest" description="Disordered" evidence="1">
    <location>
        <begin position="1"/>
        <end position="67"/>
    </location>
</feature>
<evidence type="ECO:0000313" key="2">
    <source>
        <dbReference type="EMBL" id="GCA78458.1"/>
    </source>
</evidence>
<sequence length="98" mass="10601">MHQFIGRQSLNNGSAERSVERSRGGSTGGSAELTVEASPSARLSSPNVRSLAERPKSRSNADLTAEAHTLPLGKTFSASPNYRFKYTAEVVDRTEKSF</sequence>
<gene>
    <name evidence="2" type="ORF">MiTs_00439</name>
</gene>
<reference evidence="2 3" key="1">
    <citation type="submission" date="2018-09" db="EMBL/GenBank/DDBJ databases">
        <title>Evolutionary history of phycoerythrin pigmentation in the water bloom-forming cyanobacterium Microcystis aeruginosa.</title>
        <authorList>
            <person name="Tanabe Y."/>
            <person name="Tanabe Y."/>
            <person name="Yamaguchi H."/>
        </authorList>
    </citation>
    <scope>NUCLEOTIDE SEQUENCE [LARGE SCALE GENOMIC DNA]</scope>
    <source>
        <strain evidence="2 3">NIES-2521</strain>
    </source>
</reference>
<evidence type="ECO:0000313" key="3">
    <source>
        <dbReference type="Proteomes" id="UP000324689"/>
    </source>
</evidence>
<organism evidence="2 3">
    <name type="scientific">Microcystis aeruginosa NIES-2521</name>
    <dbReference type="NCBI Taxonomy" id="2303983"/>
    <lineage>
        <taxon>Bacteria</taxon>
        <taxon>Bacillati</taxon>
        <taxon>Cyanobacteriota</taxon>
        <taxon>Cyanophyceae</taxon>
        <taxon>Oscillatoriophycideae</taxon>
        <taxon>Chroococcales</taxon>
        <taxon>Microcystaceae</taxon>
        <taxon>Microcystis</taxon>
    </lineage>
</organism>
<feature type="compositionally biased region" description="Polar residues" evidence="1">
    <location>
        <begin position="1"/>
        <end position="15"/>
    </location>
</feature>
<dbReference type="Proteomes" id="UP000324689">
    <property type="component" value="Unassembled WGS sequence"/>
</dbReference>
<accession>A0A5A5RTV2</accession>
<evidence type="ECO:0000256" key="1">
    <source>
        <dbReference type="SAM" id="MobiDB-lite"/>
    </source>
</evidence>
<dbReference type="AlphaFoldDB" id="A0A5A5RTV2"/>
<name>A0A5A5RTV2_MICAE</name>
<protein>
    <submittedName>
        <fullName evidence="2">Uncharacterized protein</fullName>
    </submittedName>
</protein>
<dbReference type="EMBL" id="BHVQ01000003">
    <property type="protein sequence ID" value="GCA78458.1"/>
    <property type="molecule type" value="Genomic_DNA"/>
</dbReference>